<dbReference type="SUPFAM" id="SSF53448">
    <property type="entry name" value="Nucleotide-diphospho-sugar transferases"/>
    <property type="match status" value="1"/>
</dbReference>
<dbReference type="GO" id="GO:0000032">
    <property type="term" value="P:cell wall mannoprotein biosynthetic process"/>
    <property type="evidence" value="ECO:0007669"/>
    <property type="project" value="TreeGrafter"/>
</dbReference>
<keyword evidence="2" id="KW-0328">Glycosyltransferase</keyword>
<comment type="caution">
    <text evidence="5">The sequence shown here is derived from an EMBL/GenBank/DDBJ whole genome shotgun (WGS) entry which is preliminary data.</text>
</comment>
<dbReference type="GO" id="GO:0005794">
    <property type="term" value="C:Golgi apparatus"/>
    <property type="evidence" value="ECO:0007669"/>
    <property type="project" value="TreeGrafter"/>
</dbReference>
<comment type="similarity">
    <text evidence="1">Belongs to the glycosyltransferase 15 family.</text>
</comment>
<organism evidence="5 6">
    <name type="scientific">Schizothecium vesticola</name>
    <dbReference type="NCBI Taxonomy" id="314040"/>
    <lineage>
        <taxon>Eukaryota</taxon>
        <taxon>Fungi</taxon>
        <taxon>Dikarya</taxon>
        <taxon>Ascomycota</taxon>
        <taxon>Pezizomycotina</taxon>
        <taxon>Sordariomycetes</taxon>
        <taxon>Sordariomycetidae</taxon>
        <taxon>Sordariales</taxon>
        <taxon>Schizotheciaceae</taxon>
        <taxon>Schizothecium</taxon>
    </lineage>
</organism>
<dbReference type="AlphaFoldDB" id="A0AA40EPS9"/>
<dbReference type="GO" id="GO:0000026">
    <property type="term" value="F:alpha-1,2-mannosyltransferase activity"/>
    <property type="evidence" value="ECO:0007669"/>
    <property type="project" value="TreeGrafter"/>
</dbReference>
<dbReference type="Pfam" id="PF01793">
    <property type="entry name" value="Glyco_transf_15"/>
    <property type="match status" value="1"/>
</dbReference>
<dbReference type="Gene3D" id="3.90.550.10">
    <property type="entry name" value="Spore Coat Polysaccharide Biosynthesis Protein SpsA, Chain A"/>
    <property type="match status" value="1"/>
</dbReference>
<dbReference type="PIRSF" id="PIRSF018153">
    <property type="entry name" value="Glyco_trans_15"/>
    <property type="match status" value="1"/>
</dbReference>
<dbReference type="InterPro" id="IPR029044">
    <property type="entry name" value="Nucleotide-diphossugar_trans"/>
</dbReference>
<reference evidence="5" key="1">
    <citation type="submission" date="2023-06" db="EMBL/GenBank/DDBJ databases">
        <title>Genome-scale phylogeny and comparative genomics of the fungal order Sordariales.</title>
        <authorList>
            <consortium name="Lawrence Berkeley National Laboratory"/>
            <person name="Hensen N."/>
            <person name="Bonometti L."/>
            <person name="Westerberg I."/>
            <person name="Brannstrom I.O."/>
            <person name="Guillou S."/>
            <person name="Cros-Aarteil S."/>
            <person name="Calhoun S."/>
            <person name="Haridas S."/>
            <person name="Kuo A."/>
            <person name="Mondo S."/>
            <person name="Pangilinan J."/>
            <person name="Riley R."/>
            <person name="LaButti K."/>
            <person name="Andreopoulos B."/>
            <person name="Lipzen A."/>
            <person name="Chen C."/>
            <person name="Yanf M."/>
            <person name="Daum C."/>
            <person name="Ng V."/>
            <person name="Clum A."/>
            <person name="Steindorff A."/>
            <person name="Ohm R."/>
            <person name="Martin F."/>
            <person name="Silar P."/>
            <person name="Natvig D."/>
            <person name="Lalanne C."/>
            <person name="Gautier V."/>
            <person name="Ament-velasquez S.L."/>
            <person name="Kruys A."/>
            <person name="Hutchinson M.I."/>
            <person name="Powell A.J."/>
            <person name="Barry K."/>
            <person name="Miller A.N."/>
            <person name="Grigoriev I.V."/>
            <person name="Debuchy R."/>
            <person name="Gladieux P."/>
            <person name="Thoren M.H."/>
            <person name="Johannesson H."/>
        </authorList>
    </citation>
    <scope>NUCLEOTIDE SEQUENCE</scope>
    <source>
        <strain evidence="5">SMH3187-1</strain>
    </source>
</reference>
<keyword evidence="6" id="KW-1185">Reference proteome</keyword>
<dbReference type="PANTHER" id="PTHR31121:SF2">
    <property type="entry name" value="MANNOSYLTRANSFERASE KTR5-RELATED"/>
    <property type="match status" value="1"/>
</dbReference>
<sequence>MIVRFPRAFAHFRKPRLSRTTRLALLVLTIAALAEIYVHTRQFAVRQPTRNLDEPFYTSCQEPAVDAPRENAAIVMLVRNSELEGALKTVHSLERHFNRWFHYPMVFLNDEPFSYDFQRAMNESTSGGARFELIPKEEWSFPEWMDERAATKSIAAQGRAGIMYAGMESYHHMCRFYSGKFYTLEALRDYKWYWRIEPDVDFYCSISYDPFVEMARRDKVYGFTISLIEGADTCPTLFRQISDWKEKHGYRTTELWKAMVSPSWVPWPFRSMMSWFRARDSKGDSWSLCHYWSNFEIADLDFFRGQDYQGLFNHLDRTGGFYYERWGDAAVHSLALGMLLDPEKVHHFEDLGYRHDFFFQCPANAQGGQRWESQVLGSDPTYTSWSPERPGGIGCRCECDGAVTRNMGNYCLDRLKKPSTKKLVESTRGGVW</sequence>
<evidence type="ECO:0000256" key="1">
    <source>
        <dbReference type="ARBA" id="ARBA00007677"/>
    </source>
</evidence>
<dbReference type="GO" id="GO:0006487">
    <property type="term" value="P:protein N-linked glycosylation"/>
    <property type="evidence" value="ECO:0007669"/>
    <property type="project" value="TreeGrafter"/>
</dbReference>
<evidence type="ECO:0000313" key="6">
    <source>
        <dbReference type="Proteomes" id="UP001172155"/>
    </source>
</evidence>
<dbReference type="PANTHER" id="PTHR31121">
    <property type="entry name" value="ALPHA-1,2 MANNOSYLTRANSFERASE KTR1"/>
    <property type="match status" value="1"/>
</dbReference>
<dbReference type="EMBL" id="JAUKUD010000005">
    <property type="protein sequence ID" value="KAK0743260.1"/>
    <property type="molecule type" value="Genomic_DNA"/>
</dbReference>
<evidence type="ECO:0000256" key="2">
    <source>
        <dbReference type="ARBA" id="ARBA00022676"/>
    </source>
</evidence>
<dbReference type="GO" id="GO:0016020">
    <property type="term" value="C:membrane"/>
    <property type="evidence" value="ECO:0007669"/>
    <property type="project" value="InterPro"/>
</dbReference>
<evidence type="ECO:0000256" key="3">
    <source>
        <dbReference type="ARBA" id="ARBA00022679"/>
    </source>
</evidence>
<name>A0AA40EPS9_9PEZI</name>
<evidence type="ECO:0000256" key="4">
    <source>
        <dbReference type="PIRSR" id="PIRSR018153-1"/>
    </source>
</evidence>
<feature type="active site" description="Nucleophile" evidence="4">
    <location>
        <position position="296"/>
    </location>
</feature>
<proteinExistence type="inferred from homology"/>
<dbReference type="InterPro" id="IPR002685">
    <property type="entry name" value="Glyco_trans_15"/>
</dbReference>
<dbReference type="FunFam" id="3.90.550.10:FF:000051">
    <property type="entry name" value="Alpha-1,2-mannosyltransferase (Ktr4)"/>
    <property type="match status" value="1"/>
</dbReference>
<dbReference type="Proteomes" id="UP001172155">
    <property type="component" value="Unassembled WGS sequence"/>
</dbReference>
<protein>
    <submittedName>
        <fullName evidence="5">Nucleotide-diphospho-sugar transferase</fullName>
    </submittedName>
</protein>
<gene>
    <name evidence="5" type="ORF">B0T18DRAFT_414844</name>
</gene>
<accession>A0AA40EPS9</accession>
<evidence type="ECO:0000313" key="5">
    <source>
        <dbReference type="EMBL" id="KAK0743260.1"/>
    </source>
</evidence>
<keyword evidence="3 5" id="KW-0808">Transferase</keyword>